<proteinExistence type="predicted"/>
<keyword evidence="3" id="KW-0804">Transcription</keyword>
<evidence type="ECO:0000256" key="2">
    <source>
        <dbReference type="ARBA" id="ARBA00023125"/>
    </source>
</evidence>
<evidence type="ECO:0000256" key="1">
    <source>
        <dbReference type="ARBA" id="ARBA00023015"/>
    </source>
</evidence>
<organism evidence="5 6">
    <name type="scientific">Mycolicibacterium grossiae</name>
    <dbReference type="NCBI Taxonomy" id="1552759"/>
    <lineage>
        <taxon>Bacteria</taxon>
        <taxon>Bacillati</taxon>
        <taxon>Actinomycetota</taxon>
        <taxon>Actinomycetes</taxon>
        <taxon>Mycobacteriales</taxon>
        <taxon>Mycobacteriaceae</taxon>
        <taxon>Mycolicibacterium</taxon>
    </lineage>
</organism>
<evidence type="ECO:0000313" key="5">
    <source>
        <dbReference type="EMBL" id="OFJ53251.1"/>
    </source>
</evidence>
<evidence type="ECO:0000256" key="3">
    <source>
        <dbReference type="ARBA" id="ARBA00023163"/>
    </source>
</evidence>
<keyword evidence="2" id="KW-0238">DNA-binding</keyword>
<dbReference type="Pfam" id="PF12833">
    <property type="entry name" value="HTH_18"/>
    <property type="match status" value="1"/>
</dbReference>
<comment type="caution">
    <text evidence="5">The sequence shown here is derived from an EMBL/GenBank/DDBJ whole genome shotgun (WGS) entry which is preliminary data.</text>
</comment>
<accession>A0A1E8Q4S4</accession>
<gene>
    <name evidence="5" type="ORF">BEL07_13090</name>
</gene>
<dbReference type="Proteomes" id="UP000178953">
    <property type="component" value="Unassembled WGS sequence"/>
</dbReference>
<dbReference type="SMART" id="SM00342">
    <property type="entry name" value="HTH_ARAC"/>
    <property type="match status" value="1"/>
</dbReference>
<evidence type="ECO:0000313" key="6">
    <source>
        <dbReference type="Proteomes" id="UP000178953"/>
    </source>
</evidence>
<dbReference type="InterPro" id="IPR018060">
    <property type="entry name" value="HTH_AraC"/>
</dbReference>
<dbReference type="SUPFAM" id="SSF46689">
    <property type="entry name" value="Homeodomain-like"/>
    <property type="match status" value="2"/>
</dbReference>
<keyword evidence="1" id="KW-0805">Transcription regulation</keyword>
<protein>
    <recommendedName>
        <fullName evidence="4">HTH araC/xylS-type domain-containing protein</fullName>
    </recommendedName>
</protein>
<dbReference type="InterPro" id="IPR018062">
    <property type="entry name" value="HTH_AraC-typ_CS"/>
</dbReference>
<dbReference type="GO" id="GO:0003700">
    <property type="term" value="F:DNA-binding transcription factor activity"/>
    <property type="evidence" value="ECO:0007669"/>
    <property type="project" value="InterPro"/>
</dbReference>
<dbReference type="PANTHER" id="PTHR46796">
    <property type="entry name" value="HTH-TYPE TRANSCRIPTIONAL ACTIVATOR RHAS-RELATED"/>
    <property type="match status" value="1"/>
</dbReference>
<reference evidence="5 6" key="1">
    <citation type="submission" date="2016-09" db="EMBL/GenBank/DDBJ databases">
        <title>genome sequence of Mycobacterium sp. 739 SCH.</title>
        <authorList>
            <person name="Greninger A.L."/>
            <person name="Qin X."/>
            <person name="Jerome K."/>
            <person name="Vora S."/>
            <person name="Quinn K."/>
        </authorList>
    </citation>
    <scope>NUCLEOTIDE SEQUENCE [LARGE SCALE GENOMIC DNA]</scope>
    <source>
        <strain evidence="5 6">SCH</strain>
    </source>
</reference>
<dbReference type="PANTHER" id="PTHR46796:SF12">
    <property type="entry name" value="HTH-TYPE DNA-BINDING TRANSCRIPTIONAL ACTIVATOR EUTR"/>
    <property type="match status" value="1"/>
</dbReference>
<dbReference type="GO" id="GO:0043565">
    <property type="term" value="F:sequence-specific DNA binding"/>
    <property type="evidence" value="ECO:0007669"/>
    <property type="project" value="InterPro"/>
</dbReference>
<sequence length="249" mass="26781">MVLAPVDGAVHSCIRDRAADAGPGALVLAAAGRGPVELRSREATLKTVVLGHDLVDRVAREAAGKPEGSGVQFTDVRPRSQAAAEALLKARRYVEQTVLGSADVATPLVLSAAARLLAATTLAAFPNTVTDGEPHRDRGQHRQPVHVRRAIDYIHEHAGTDIGISDVAAAVCVTPRALQYVFRRHLDTTPMAYLRTVRLSRAHDDLLRADRSAATVTSIAARWGFAHTGRFAVLYREAYGQSPHVTLRQ</sequence>
<dbReference type="InterPro" id="IPR050204">
    <property type="entry name" value="AraC_XylS_family_regulators"/>
</dbReference>
<dbReference type="Gene3D" id="1.10.10.60">
    <property type="entry name" value="Homeodomain-like"/>
    <property type="match status" value="1"/>
</dbReference>
<name>A0A1E8Q4S4_9MYCO</name>
<dbReference type="InterPro" id="IPR009057">
    <property type="entry name" value="Homeodomain-like_sf"/>
</dbReference>
<dbReference type="PROSITE" id="PS01124">
    <property type="entry name" value="HTH_ARAC_FAMILY_2"/>
    <property type="match status" value="1"/>
</dbReference>
<evidence type="ECO:0000259" key="4">
    <source>
        <dbReference type="PROSITE" id="PS01124"/>
    </source>
</evidence>
<dbReference type="EMBL" id="MCHX01000027">
    <property type="protein sequence ID" value="OFJ53251.1"/>
    <property type="molecule type" value="Genomic_DNA"/>
</dbReference>
<feature type="domain" description="HTH araC/xylS-type" evidence="4">
    <location>
        <begin position="148"/>
        <end position="249"/>
    </location>
</feature>
<dbReference type="AlphaFoldDB" id="A0A1E8Q4S4"/>
<keyword evidence="6" id="KW-1185">Reference proteome</keyword>
<dbReference type="PROSITE" id="PS00041">
    <property type="entry name" value="HTH_ARAC_FAMILY_1"/>
    <property type="match status" value="1"/>
</dbReference>